<evidence type="ECO:0000256" key="3">
    <source>
        <dbReference type="ARBA" id="ARBA00023239"/>
    </source>
</evidence>
<keyword evidence="3" id="KW-0456">Lyase</keyword>
<feature type="domain" description="NAD(P)-binding" evidence="4">
    <location>
        <begin position="4"/>
        <end position="297"/>
    </location>
</feature>
<dbReference type="Pfam" id="PF16363">
    <property type="entry name" value="GDP_Man_Dehyd"/>
    <property type="match status" value="1"/>
</dbReference>
<reference evidence="5 6" key="1">
    <citation type="journal article" date="2017" name="BMC Genomics">
        <title>Genomic analysis of methanogenic archaea reveals a shift towards energy conservation.</title>
        <authorList>
            <person name="Gilmore S.P."/>
            <person name="Henske J.K."/>
            <person name="Sexton J.A."/>
            <person name="Solomon K.V."/>
            <person name="Seppala S."/>
            <person name="Yoo J.I."/>
            <person name="Huyett L.M."/>
            <person name="Pressman A."/>
            <person name="Cogan J.Z."/>
            <person name="Kivenson V."/>
            <person name="Peng X."/>
            <person name="Tan Y."/>
            <person name="Valentine D.L."/>
            <person name="O'Malley M.A."/>
        </authorList>
    </citation>
    <scope>NUCLEOTIDE SEQUENCE [LARGE SCALE GENOMIC DNA]</scope>
    <source>
        <strain evidence="5 6">1R-7</strain>
    </source>
</reference>
<dbReference type="NCBIfam" id="TIGR01181">
    <property type="entry name" value="dTDP_gluc_dehyt"/>
    <property type="match status" value="1"/>
</dbReference>
<evidence type="ECO:0000256" key="1">
    <source>
        <dbReference type="ARBA" id="ARBA00001911"/>
    </source>
</evidence>
<gene>
    <name evidence="5" type="ORF">ASJ82_01980</name>
</gene>
<dbReference type="EMBL" id="LMVN01000023">
    <property type="protein sequence ID" value="PAV07021.1"/>
    <property type="molecule type" value="Genomic_DNA"/>
</dbReference>
<protein>
    <submittedName>
        <fullName evidence="5">dTDP-glucose 4,6-dehydratase</fullName>
    </submittedName>
</protein>
<keyword evidence="2" id="KW-0520">NAD</keyword>
<dbReference type="Gene3D" id="3.90.25.10">
    <property type="entry name" value="UDP-galactose 4-epimerase, domain 1"/>
    <property type="match status" value="1"/>
</dbReference>
<dbReference type="AlphaFoldDB" id="A0A2A2HBY7"/>
<dbReference type="GO" id="GO:0009225">
    <property type="term" value="P:nucleotide-sugar metabolic process"/>
    <property type="evidence" value="ECO:0007669"/>
    <property type="project" value="InterPro"/>
</dbReference>
<dbReference type="InterPro" id="IPR036291">
    <property type="entry name" value="NAD(P)-bd_dom_sf"/>
</dbReference>
<evidence type="ECO:0000313" key="6">
    <source>
        <dbReference type="Proteomes" id="UP000217528"/>
    </source>
</evidence>
<organism evidence="5 6">
    <name type="scientific">Methanosphaera cuniculi</name>
    <dbReference type="NCBI Taxonomy" id="1077256"/>
    <lineage>
        <taxon>Archaea</taxon>
        <taxon>Methanobacteriati</taxon>
        <taxon>Methanobacteriota</taxon>
        <taxon>Methanomada group</taxon>
        <taxon>Methanobacteria</taxon>
        <taxon>Methanobacteriales</taxon>
        <taxon>Methanobacteriaceae</taxon>
        <taxon>Methanosphaera</taxon>
    </lineage>
</organism>
<sequence>MKIMVTGAAGFIGSNFVHYIADKYDDYEIVVLDKLTYAGDMHNLDNVDVKFIKGDIASQKDASEAMKDADYVVNFAAETHVDKSITDPASFVKSDVLGTQNLLELVRKYDVERYIQISTDEVYGSILNGSFKETDNIDPSSPYSASKAGGDLLVSAYYKTYDIPVIITRSSNNFGPRQFPEKLIPLFILKALKDQPLPVYGDGKNVRDWIYVEDNCAGVDTVLQKGKIGEVYNIGGGNEKNNLEITKMILEKLNKPESLIQHVDDRLGHDRRYSLDATKTQKLGWKPKWTFEDAMQNTVDWYKQNAERLYPKVETL</sequence>
<dbReference type="OrthoDB" id="4907at2157"/>
<proteinExistence type="predicted"/>
<accession>A0A2A2HBY7</accession>
<comment type="cofactor">
    <cofactor evidence="1">
        <name>NAD(+)</name>
        <dbReference type="ChEBI" id="CHEBI:57540"/>
    </cofactor>
</comment>
<comment type="caution">
    <text evidence="5">The sequence shown here is derived from an EMBL/GenBank/DDBJ whole genome shotgun (WGS) entry which is preliminary data.</text>
</comment>
<name>A0A2A2HBY7_9EURY</name>
<dbReference type="PANTHER" id="PTHR43000">
    <property type="entry name" value="DTDP-D-GLUCOSE 4,6-DEHYDRATASE-RELATED"/>
    <property type="match status" value="1"/>
</dbReference>
<keyword evidence="6" id="KW-1185">Reference proteome</keyword>
<evidence type="ECO:0000313" key="5">
    <source>
        <dbReference type="EMBL" id="PAV07021.1"/>
    </source>
</evidence>
<dbReference type="Gene3D" id="3.40.50.720">
    <property type="entry name" value="NAD(P)-binding Rossmann-like Domain"/>
    <property type="match status" value="1"/>
</dbReference>
<dbReference type="InterPro" id="IPR016040">
    <property type="entry name" value="NAD(P)-bd_dom"/>
</dbReference>
<dbReference type="SUPFAM" id="SSF51735">
    <property type="entry name" value="NAD(P)-binding Rossmann-fold domains"/>
    <property type="match status" value="1"/>
</dbReference>
<dbReference type="GO" id="GO:0008460">
    <property type="term" value="F:dTDP-glucose 4,6-dehydratase activity"/>
    <property type="evidence" value="ECO:0007669"/>
    <property type="project" value="InterPro"/>
</dbReference>
<dbReference type="CDD" id="cd05246">
    <property type="entry name" value="dTDP_GD_SDR_e"/>
    <property type="match status" value="1"/>
</dbReference>
<evidence type="ECO:0000256" key="2">
    <source>
        <dbReference type="ARBA" id="ARBA00023027"/>
    </source>
</evidence>
<dbReference type="InterPro" id="IPR005888">
    <property type="entry name" value="dTDP_Gluc_deHydtase"/>
</dbReference>
<dbReference type="FunFam" id="3.40.50.720:FF:000304">
    <property type="entry name" value="UDP-glucose 4,6-dehydratase"/>
    <property type="match status" value="1"/>
</dbReference>
<evidence type="ECO:0000259" key="4">
    <source>
        <dbReference type="Pfam" id="PF16363"/>
    </source>
</evidence>
<dbReference type="Proteomes" id="UP000217528">
    <property type="component" value="Unassembled WGS sequence"/>
</dbReference>